<evidence type="ECO:0000256" key="3">
    <source>
        <dbReference type="ARBA" id="ARBA00010425"/>
    </source>
</evidence>
<feature type="transmembrane region" description="Helical" evidence="9">
    <location>
        <begin position="69"/>
        <end position="88"/>
    </location>
</feature>
<protein>
    <submittedName>
        <fullName evidence="11">Sugar phosphate/phosphate translocator</fullName>
    </submittedName>
</protein>
<comment type="subcellular location">
    <subcellularLocation>
        <location evidence="2">Endoplasmic reticulum membrane</location>
        <topology evidence="2">Multi-pass membrane protein</topology>
    </subcellularLocation>
</comment>
<dbReference type="OrthoDB" id="6418713at2759"/>
<evidence type="ECO:0000256" key="1">
    <source>
        <dbReference type="ARBA" id="ARBA00003420"/>
    </source>
</evidence>
<dbReference type="GeneID" id="71990464"/>
<reference evidence="11" key="2">
    <citation type="journal article" date="2022" name="Microb. Genom.">
        <title>A chromosome-scale genome assembly of the tomato pathogen Cladosporium fulvum reveals a compartmentalized genome architecture and the presence of a dispensable chromosome.</title>
        <authorList>
            <person name="Zaccaron A.Z."/>
            <person name="Chen L.H."/>
            <person name="Samaras A."/>
            <person name="Stergiopoulos I."/>
        </authorList>
    </citation>
    <scope>NUCLEOTIDE SEQUENCE</scope>
    <source>
        <strain evidence="11">Race5_Kim</strain>
    </source>
</reference>
<accession>A0A9Q8PBV2</accession>
<sequence length="393" mass="42398">MASTDDKRISGDKERELESGAAEAAALPQPKPEPKNDIHPAFYIALWISLSASVILFNKWVLHTAKFDFPLFLTTWHMVFATAVTQGLAKFTTVLDSRHKVPMDTQTYIRAILPIGLFFSFSLICGNVAYLYLSVSFIQMLKALNAVVTLLATFAFAIAPFDSKKLANVSAIVVGVVIASYGEIQFVMIGFLIQLAGIVFEAVRLVMVQRILSAPEFKMGPLVSLYFYAPACAAINGAFTLFVELPKMGMSDIYSVGIITLIANAAVAFALNVSVVFLIGKTSAVVLTLSGVLKDIMLVVASMVIFGDPVAPLQFFGYSIALAGLVYYKLGADGVKNLGRDAQLMLGNVQQSHPARAKAMIFGAVLLVVMGALYFLWPSSSMNLDYGSKAPSS</sequence>
<feature type="transmembrane region" description="Helical" evidence="9">
    <location>
        <begin position="171"/>
        <end position="200"/>
    </location>
</feature>
<comment type="function">
    <text evidence="1">Involved in the import of GDP-mannose from the cytoplasm into the Golgi lumen.</text>
</comment>
<comment type="similarity">
    <text evidence="3">Belongs to the TPT transporter family. SLC35D subfamily.</text>
</comment>
<name>A0A9Q8PBV2_PASFU</name>
<evidence type="ECO:0000256" key="8">
    <source>
        <dbReference type="SAM" id="MobiDB-lite"/>
    </source>
</evidence>
<feature type="transmembrane region" description="Helical" evidence="9">
    <location>
        <begin position="286"/>
        <end position="307"/>
    </location>
</feature>
<evidence type="ECO:0000256" key="5">
    <source>
        <dbReference type="ARBA" id="ARBA00022692"/>
    </source>
</evidence>
<feature type="transmembrane region" description="Helical" evidence="9">
    <location>
        <begin position="108"/>
        <end position="133"/>
    </location>
</feature>
<evidence type="ECO:0000259" key="10">
    <source>
        <dbReference type="Pfam" id="PF03151"/>
    </source>
</evidence>
<feature type="compositionally biased region" description="Basic and acidic residues" evidence="8">
    <location>
        <begin position="1"/>
        <end position="18"/>
    </location>
</feature>
<dbReference type="RefSeq" id="XP_047763961.1">
    <property type="nucleotide sequence ID" value="XM_047909734.1"/>
</dbReference>
<dbReference type="Pfam" id="PF03151">
    <property type="entry name" value="TPT"/>
    <property type="match status" value="1"/>
</dbReference>
<organism evidence="11 12">
    <name type="scientific">Passalora fulva</name>
    <name type="common">Tomato leaf mold</name>
    <name type="synonym">Cladosporium fulvum</name>
    <dbReference type="NCBI Taxonomy" id="5499"/>
    <lineage>
        <taxon>Eukaryota</taxon>
        <taxon>Fungi</taxon>
        <taxon>Dikarya</taxon>
        <taxon>Ascomycota</taxon>
        <taxon>Pezizomycotina</taxon>
        <taxon>Dothideomycetes</taxon>
        <taxon>Dothideomycetidae</taxon>
        <taxon>Mycosphaerellales</taxon>
        <taxon>Mycosphaerellaceae</taxon>
        <taxon>Fulvia</taxon>
    </lineage>
</organism>
<evidence type="ECO:0000256" key="6">
    <source>
        <dbReference type="ARBA" id="ARBA00022989"/>
    </source>
</evidence>
<feature type="domain" description="Sugar phosphate transporter" evidence="10">
    <location>
        <begin position="41"/>
        <end position="328"/>
    </location>
</feature>
<dbReference type="PANTHER" id="PTHR11132">
    <property type="entry name" value="SOLUTE CARRIER FAMILY 35"/>
    <property type="match status" value="1"/>
</dbReference>
<gene>
    <name evidence="11" type="ORF">CLAFUR5_10586</name>
</gene>
<dbReference type="InterPro" id="IPR050186">
    <property type="entry name" value="TPT_transporter"/>
</dbReference>
<dbReference type="Proteomes" id="UP000756132">
    <property type="component" value="Chromosome 7"/>
</dbReference>
<reference evidence="11" key="1">
    <citation type="submission" date="2021-12" db="EMBL/GenBank/DDBJ databases">
        <authorList>
            <person name="Zaccaron A."/>
            <person name="Stergiopoulos I."/>
        </authorList>
    </citation>
    <scope>NUCLEOTIDE SEQUENCE</scope>
    <source>
        <strain evidence="11">Race5_Kim</strain>
    </source>
</reference>
<feature type="transmembrane region" description="Helical" evidence="9">
    <location>
        <begin position="38"/>
        <end position="57"/>
    </location>
</feature>
<dbReference type="KEGG" id="ffu:CLAFUR5_10586"/>
<evidence type="ECO:0000313" key="11">
    <source>
        <dbReference type="EMBL" id="UJO19595.1"/>
    </source>
</evidence>
<feature type="transmembrane region" description="Helical" evidence="9">
    <location>
        <begin position="140"/>
        <end position="159"/>
    </location>
</feature>
<evidence type="ECO:0000256" key="4">
    <source>
        <dbReference type="ARBA" id="ARBA00011182"/>
    </source>
</evidence>
<keyword evidence="7 9" id="KW-0472">Membrane</keyword>
<dbReference type="EMBL" id="CP090169">
    <property type="protein sequence ID" value="UJO19595.1"/>
    <property type="molecule type" value="Genomic_DNA"/>
</dbReference>
<feature type="transmembrane region" description="Helical" evidence="9">
    <location>
        <begin position="254"/>
        <end position="279"/>
    </location>
</feature>
<keyword evidence="6 9" id="KW-1133">Transmembrane helix</keyword>
<feature type="transmembrane region" description="Helical" evidence="9">
    <location>
        <begin position="221"/>
        <end position="242"/>
    </location>
</feature>
<dbReference type="GO" id="GO:0005789">
    <property type="term" value="C:endoplasmic reticulum membrane"/>
    <property type="evidence" value="ECO:0007669"/>
    <property type="project" value="UniProtKB-SubCell"/>
</dbReference>
<dbReference type="OMA" id="IWICLSS"/>
<evidence type="ECO:0000256" key="2">
    <source>
        <dbReference type="ARBA" id="ARBA00004477"/>
    </source>
</evidence>
<feature type="transmembrane region" description="Helical" evidence="9">
    <location>
        <begin position="359"/>
        <end position="377"/>
    </location>
</feature>
<proteinExistence type="inferred from homology"/>
<comment type="subunit">
    <text evidence="4">Homooligomer.</text>
</comment>
<evidence type="ECO:0000256" key="9">
    <source>
        <dbReference type="SAM" id="Phobius"/>
    </source>
</evidence>
<keyword evidence="5 9" id="KW-0812">Transmembrane</keyword>
<evidence type="ECO:0000313" key="12">
    <source>
        <dbReference type="Proteomes" id="UP000756132"/>
    </source>
</evidence>
<dbReference type="AlphaFoldDB" id="A0A9Q8PBV2"/>
<keyword evidence="12" id="KW-1185">Reference proteome</keyword>
<dbReference type="InterPro" id="IPR004853">
    <property type="entry name" value="Sugar_P_trans_dom"/>
</dbReference>
<feature type="region of interest" description="Disordered" evidence="8">
    <location>
        <begin position="1"/>
        <end position="33"/>
    </location>
</feature>
<feature type="transmembrane region" description="Helical" evidence="9">
    <location>
        <begin position="313"/>
        <end position="330"/>
    </location>
</feature>
<feature type="compositionally biased region" description="Low complexity" evidence="8">
    <location>
        <begin position="19"/>
        <end position="28"/>
    </location>
</feature>
<evidence type="ECO:0000256" key="7">
    <source>
        <dbReference type="ARBA" id="ARBA00023136"/>
    </source>
</evidence>